<dbReference type="AlphaFoldDB" id="G7ZGP2"/>
<keyword evidence="2" id="KW-0614">Plasmid</keyword>
<organism evidence="2 3">
    <name type="scientific">Azospirillum lipoferum (strain 4B)</name>
    <dbReference type="NCBI Taxonomy" id="862719"/>
    <lineage>
        <taxon>Bacteria</taxon>
        <taxon>Pseudomonadati</taxon>
        <taxon>Pseudomonadota</taxon>
        <taxon>Alphaproteobacteria</taxon>
        <taxon>Rhodospirillales</taxon>
        <taxon>Azospirillaceae</taxon>
        <taxon>Azospirillum</taxon>
    </lineage>
</organism>
<dbReference type="EMBL" id="FQ311872">
    <property type="protein sequence ID" value="CBS90418.1"/>
    <property type="molecule type" value="Genomic_DNA"/>
</dbReference>
<dbReference type="HOGENOM" id="CLU_2696598_0_0_5"/>
<feature type="region of interest" description="Disordered" evidence="1">
    <location>
        <begin position="1"/>
        <end position="54"/>
    </location>
</feature>
<feature type="compositionally biased region" description="Basic and acidic residues" evidence="1">
    <location>
        <begin position="10"/>
        <end position="22"/>
    </location>
</feature>
<geneLocation type="plasmid" evidence="2 3">
    <name>AZO_p4</name>
</geneLocation>
<protein>
    <submittedName>
        <fullName evidence="2">Uncharacterized protein</fullName>
    </submittedName>
</protein>
<evidence type="ECO:0000256" key="1">
    <source>
        <dbReference type="SAM" id="MobiDB-lite"/>
    </source>
</evidence>
<gene>
    <name evidence="2" type="ordered locus">AZOLI_p40007</name>
</gene>
<evidence type="ECO:0000313" key="3">
    <source>
        <dbReference type="Proteomes" id="UP000005667"/>
    </source>
</evidence>
<reference evidence="3" key="1">
    <citation type="journal article" date="2011" name="PLoS Genet.">
        <title>Azospirillum genomes reveal transition of bacteria from aquatic to terrestrial environments.</title>
        <authorList>
            <person name="Wisniewski-Dye F."/>
            <person name="Borziak K."/>
            <person name="Khalsa-Moyers G."/>
            <person name="Alexandre G."/>
            <person name="Sukharnikov L.O."/>
            <person name="Wuichet K."/>
            <person name="Hurst G.B."/>
            <person name="McDonald W.H."/>
            <person name="Robertson J.S."/>
            <person name="Barbe V."/>
            <person name="Calteau A."/>
            <person name="Rouy Z."/>
            <person name="Mangenot S."/>
            <person name="Prigent-Combaret C."/>
            <person name="Normand P."/>
            <person name="Boyer M."/>
            <person name="Siguier P."/>
            <person name="Dessaux Y."/>
            <person name="Elmerich C."/>
            <person name="Condemine G."/>
            <person name="Krishnen G."/>
            <person name="Kennedy I."/>
            <person name="Paterson A.H."/>
            <person name="Gonzalez V."/>
            <person name="Mavingui P."/>
            <person name="Zhulin I.B."/>
        </authorList>
    </citation>
    <scope>NUCLEOTIDE SEQUENCE [LARGE SCALE GENOMIC DNA]</scope>
    <source>
        <strain evidence="3">4B</strain>
    </source>
</reference>
<proteinExistence type="predicted"/>
<dbReference type="Proteomes" id="UP000005667">
    <property type="component" value="Plasmid AZO_p4"/>
</dbReference>
<sequence length="73" mass="7234">MPFPAPGEGGDPRSGEGERDAPRAFAGLLATHPPHPNPLPGGRGDCPPPARAMPAAHLASAELAACGGLPQHG</sequence>
<evidence type="ECO:0000313" key="2">
    <source>
        <dbReference type="EMBL" id="CBS90418.1"/>
    </source>
</evidence>
<name>G7ZGP2_AZOL4</name>
<accession>G7ZGP2</accession>
<keyword evidence="3" id="KW-1185">Reference proteome</keyword>
<dbReference type="KEGG" id="ali:AZOLI_p40007"/>